<dbReference type="Proteomes" id="UP001174694">
    <property type="component" value="Unassembled WGS sequence"/>
</dbReference>
<feature type="chain" id="PRO_5041451339" evidence="1">
    <location>
        <begin position="26"/>
        <end position="260"/>
    </location>
</feature>
<evidence type="ECO:0000313" key="3">
    <source>
        <dbReference type="Proteomes" id="UP001174694"/>
    </source>
</evidence>
<dbReference type="EMBL" id="JANBVO010000066">
    <property type="protein sequence ID" value="KAJ9131641.1"/>
    <property type="molecule type" value="Genomic_DNA"/>
</dbReference>
<proteinExistence type="predicted"/>
<evidence type="ECO:0000256" key="1">
    <source>
        <dbReference type="SAM" id="SignalP"/>
    </source>
</evidence>
<keyword evidence="1" id="KW-0732">Signal</keyword>
<organism evidence="2 3">
    <name type="scientific">Pleurostoma richardsiae</name>
    <dbReference type="NCBI Taxonomy" id="41990"/>
    <lineage>
        <taxon>Eukaryota</taxon>
        <taxon>Fungi</taxon>
        <taxon>Dikarya</taxon>
        <taxon>Ascomycota</taxon>
        <taxon>Pezizomycotina</taxon>
        <taxon>Sordariomycetes</taxon>
        <taxon>Sordariomycetidae</taxon>
        <taxon>Calosphaeriales</taxon>
        <taxon>Pleurostomataceae</taxon>
        <taxon>Pleurostoma</taxon>
    </lineage>
</organism>
<accession>A0AA38RGX4</accession>
<evidence type="ECO:0000313" key="2">
    <source>
        <dbReference type="EMBL" id="KAJ9131641.1"/>
    </source>
</evidence>
<name>A0AA38RGX4_9PEZI</name>
<reference evidence="2" key="1">
    <citation type="submission" date="2022-07" db="EMBL/GenBank/DDBJ databases">
        <title>Fungi with potential for degradation of polypropylene.</title>
        <authorList>
            <person name="Gostincar C."/>
        </authorList>
    </citation>
    <scope>NUCLEOTIDE SEQUENCE</scope>
    <source>
        <strain evidence="2">EXF-13308</strain>
    </source>
</reference>
<protein>
    <submittedName>
        <fullName evidence="2">Uncharacterized protein</fullName>
    </submittedName>
</protein>
<feature type="signal peptide" evidence="1">
    <location>
        <begin position="1"/>
        <end position="25"/>
    </location>
</feature>
<keyword evidence="3" id="KW-1185">Reference proteome</keyword>
<gene>
    <name evidence="2" type="ORF">NKR23_g11641</name>
</gene>
<dbReference type="PROSITE" id="PS51257">
    <property type="entry name" value="PROKAR_LIPOPROTEIN"/>
    <property type="match status" value="1"/>
</dbReference>
<dbReference type="AlphaFoldDB" id="A0AA38RGX4"/>
<comment type="caution">
    <text evidence="2">The sequence shown here is derived from an EMBL/GenBank/DDBJ whole genome shotgun (WGS) entry which is preliminary data.</text>
</comment>
<sequence length="260" mass="28115">MKLSGVTISLALAAACLASAAGTDGFQVVGKRSQNQAAAAAAQVFATVTSSVYTYSVSGRVHQRTGDPTLYTVTRSGRRYHRTNTQTLYTYTTSGRQHMLTVVPTAAAPLLHDRNVASAAKQPARAAYLTSSYTHLEVTVNEGASEYCTRAVEACHEEHRSDLTGFRECVTKIFEALLAIVTVSAHLKTPYQPRLRTDLLVGEQVQNDHRGNKQGCLVYVMGCLKKYYGDDSAVKACVDASLGGSNVRADSEVTVMMLRR</sequence>